<organism evidence="1 2">
    <name type="scientific">Daphnia galeata</name>
    <dbReference type="NCBI Taxonomy" id="27404"/>
    <lineage>
        <taxon>Eukaryota</taxon>
        <taxon>Metazoa</taxon>
        <taxon>Ecdysozoa</taxon>
        <taxon>Arthropoda</taxon>
        <taxon>Crustacea</taxon>
        <taxon>Branchiopoda</taxon>
        <taxon>Diplostraca</taxon>
        <taxon>Cladocera</taxon>
        <taxon>Anomopoda</taxon>
        <taxon>Daphniidae</taxon>
        <taxon>Daphnia</taxon>
    </lineage>
</organism>
<dbReference type="EMBL" id="CAKKLH010000112">
    <property type="protein sequence ID" value="CAH0103550.1"/>
    <property type="molecule type" value="Genomic_DNA"/>
</dbReference>
<sequence>MQNISPIDNYSITPLFKLPFLFQCPRSFAVRYYFKIRLFSFNFLNGSTTLQQIS</sequence>
<protein>
    <submittedName>
        <fullName evidence="1">Uncharacterized protein</fullName>
    </submittedName>
</protein>
<dbReference type="Proteomes" id="UP000789390">
    <property type="component" value="Unassembled WGS sequence"/>
</dbReference>
<evidence type="ECO:0000313" key="2">
    <source>
        <dbReference type="Proteomes" id="UP000789390"/>
    </source>
</evidence>
<gene>
    <name evidence="1" type="ORF">DGAL_LOCUS6124</name>
</gene>
<comment type="caution">
    <text evidence="1">The sequence shown here is derived from an EMBL/GenBank/DDBJ whole genome shotgun (WGS) entry which is preliminary data.</text>
</comment>
<accession>A0A8J2RQ59</accession>
<reference evidence="1" key="1">
    <citation type="submission" date="2021-11" db="EMBL/GenBank/DDBJ databases">
        <authorList>
            <person name="Schell T."/>
        </authorList>
    </citation>
    <scope>NUCLEOTIDE SEQUENCE</scope>
    <source>
        <strain evidence="1">M5</strain>
    </source>
</reference>
<keyword evidence="2" id="KW-1185">Reference proteome</keyword>
<proteinExistence type="predicted"/>
<name>A0A8J2RQ59_9CRUS</name>
<evidence type="ECO:0000313" key="1">
    <source>
        <dbReference type="EMBL" id="CAH0103550.1"/>
    </source>
</evidence>
<dbReference type="AlphaFoldDB" id="A0A8J2RQ59"/>